<name>A0A1M6MUW1_9CLOT</name>
<dbReference type="SUPFAM" id="SSF64307">
    <property type="entry name" value="SirA-like"/>
    <property type="match status" value="1"/>
</dbReference>
<sequence length="192" mass="21018">MHIIDCRGLLCPQPVINTKKYFDTLDNGSAEVIVDNEVSKNNVRKFAASKGFSSSVLEKDGNYHIEIVKDDSIKCAPMSFDDSLTIVITSDKLGEGEDDLGITLMKSYIFALSENDVVPENIIFMNAGVKLTVEGSNCLEGLNKLKDKGSKITSCGTCLDFYGLKDKLVIGDISNMYSIVDEMNKAAKTIKI</sequence>
<dbReference type="RefSeq" id="WP_073011390.1">
    <property type="nucleotide sequence ID" value="NZ_FQZO01000009.1"/>
</dbReference>
<gene>
    <name evidence="3" type="ORF">SAMN05444401_4139</name>
</gene>
<evidence type="ECO:0000313" key="4">
    <source>
        <dbReference type="Proteomes" id="UP000184080"/>
    </source>
</evidence>
<dbReference type="InterPro" id="IPR036868">
    <property type="entry name" value="TusA-like_sf"/>
</dbReference>
<dbReference type="SUPFAM" id="SSF75169">
    <property type="entry name" value="DsrEFH-like"/>
    <property type="match status" value="1"/>
</dbReference>
<comment type="similarity">
    <text evidence="1">Belongs to the sulfur carrier protein TusA family.</text>
</comment>
<dbReference type="InterPro" id="IPR001455">
    <property type="entry name" value="TusA-like"/>
</dbReference>
<proteinExistence type="inferred from homology"/>
<dbReference type="CDD" id="cd03421">
    <property type="entry name" value="SirA_like_N"/>
    <property type="match status" value="1"/>
</dbReference>
<evidence type="ECO:0000256" key="1">
    <source>
        <dbReference type="ARBA" id="ARBA00008984"/>
    </source>
</evidence>
<evidence type="ECO:0000313" key="3">
    <source>
        <dbReference type="EMBL" id="SHJ87234.1"/>
    </source>
</evidence>
<dbReference type="PROSITE" id="PS01148">
    <property type="entry name" value="UPF0033"/>
    <property type="match status" value="1"/>
</dbReference>
<dbReference type="Pfam" id="PF01206">
    <property type="entry name" value="TusA"/>
    <property type="match status" value="1"/>
</dbReference>
<dbReference type="InterPro" id="IPR027396">
    <property type="entry name" value="DsrEFH-like"/>
</dbReference>
<dbReference type="InterPro" id="IPR019870">
    <property type="entry name" value="Se_metab_YedF"/>
</dbReference>
<dbReference type="InterPro" id="IPR003787">
    <property type="entry name" value="Sulphur_relay_DsrE/F-like"/>
</dbReference>
<dbReference type="OrthoDB" id="9801500at2"/>
<evidence type="ECO:0000259" key="2">
    <source>
        <dbReference type="PROSITE" id="PS01148"/>
    </source>
</evidence>
<dbReference type="PANTHER" id="PTHR33279:SF6">
    <property type="entry name" value="SULFUR CARRIER PROTEIN YEDF-RELATED"/>
    <property type="match status" value="1"/>
</dbReference>
<reference evidence="3 4" key="1">
    <citation type="submission" date="2016-11" db="EMBL/GenBank/DDBJ databases">
        <authorList>
            <person name="Jaros S."/>
            <person name="Januszkiewicz K."/>
            <person name="Wedrychowicz H."/>
        </authorList>
    </citation>
    <scope>NUCLEOTIDE SEQUENCE [LARGE SCALE GENOMIC DNA]</scope>
    <source>
        <strain evidence="3 4">DSM 21864</strain>
    </source>
</reference>
<accession>A0A1M6MUW1</accession>
<dbReference type="Pfam" id="PF02635">
    <property type="entry name" value="DsrE"/>
    <property type="match status" value="1"/>
</dbReference>
<dbReference type="EMBL" id="FQZO01000009">
    <property type="protein sequence ID" value="SHJ87234.1"/>
    <property type="molecule type" value="Genomic_DNA"/>
</dbReference>
<keyword evidence="4" id="KW-1185">Reference proteome</keyword>
<dbReference type="STRING" id="1121298.SAMN05444401_4139"/>
<dbReference type="PANTHER" id="PTHR33279">
    <property type="entry name" value="SULFUR CARRIER PROTEIN YEDF-RELATED"/>
    <property type="match status" value="1"/>
</dbReference>
<organism evidence="3 4">
    <name type="scientific">Clostridium amylolyticum</name>
    <dbReference type="NCBI Taxonomy" id="1121298"/>
    <lineage>
        <taxon>Bacteria</taxon>
        <taxon>Bacillati</taxon>
        <taxon>Bacillota</taxon>
        <taxon>Clostridia</taxon>
        <taxon>Eubacteriales</taxon>
        <taxon>Clostridiaceae</taxon>
        <taxon>Clostridium</taxon>
    </lineage>
</organism>
<dbReference type="AlphaFoldDB" id="A0A1M6MUW1"/>
<dbReference type="Gene3D" id="3.30.110.40">
    <property type="entry name" value="TusA-like domain"/>
    <property type="match status" value="1"/>
</dbReference>
<protein>
    <submittedName>
        <fullName evidence="3">Selenium metabolism protein YedF</fullName>
    </submittedName>
</protein>
<dbReference type="Proteomes" id="UP000184080">
    <property type="component" value="Unassembled WGS sequence"/>
</dbReference>
<feature type="domain" description="UPF0033" evidence="2">
    <location>
        <begin position="4"/>
        <end position="28"/>
    </location>
</feature>
<dbReference type="NCBIfam" id="TIGR03527">
    <property type="entry name" value="selenium_YedF"/>
    <property type="match status" value="1"/>
</dbReference>